<organism evidence="3 4">
    <name type="scientific">Sphingobacterium hungaricum</name>
    <dbReference type="NCBI Taxonomy" id="2082723"/>
    <lineage>
        <taxon>Bacteria</taxon>
        <taxon>Pseudomonadati</taxon>
        <taxon>Bacteroidota</taxon>
        <taxon>Sphingobacteriia</taxon>
        <taxon>Sphingobacteriales</taxon>
        <taxon>Sphingobacteriaceae</taxon>
        <taxon>Sphingobacterium</taxon>
    </lineage>
</organism>
<feature type="chain" id="PRO_5037389102" evidence="2">
    <location>
        <begin position="23"/>
        <end position="338"/>
    </location>
</feature>
<reference evidence="3" key="1">
    <citation type="submission" date="2018-02" db="EMBL/GenBank/DDBJ databases">
        <authorList>
            <person name="Vasarhelyi B.M."/>
            <person name="Deshmukh S."/>
            <person name="Balint B."/>
            <person name="Kukolya J."/>
        </authorList>
    </citation>
    <scope>NUCLEOTIDE SEQUENCE</scope>
    <source>
        <strain evidence="3">KB22</strain>
    </source>
</reference>
<evidence type="ECO:0000313" key="3">
    <source>
        <dbReference type="EMBL" id="MBE8715261.1"/>
    </source>
</evidence>
<dbReference type="RefSeq" id="WP_196937104.1">
    <property type="nucleotide sequence ID" value="NZ_MU158698.1"/>
</dbReference>
<feature type="coiled-coil region" evidence="1">
    <location>
        <begin position="148"/>
        <end position="175"/>
    </location>
</feature>
<dbReference type="EMBL" id="PRDK01000009">
    <property type="protein sequence ID" value="MBE8715261.1"/>
    <property type="molecule type" value="Genomic_DNA"/>
</dbReference>
<comment type="caution">
    <text evidence="3">The sequence shown here is derived from an EMBL/GenBank/DDBJ whole genome shotgun (WGS) entry which is preliminary data.</text>
</comment>
<name>A0A928UXW4_9SPHI</name>
<dbReference type="Proteomes" id="UP000616201">
    <property type="component" value="Unassembled WGS sequence"/>
</dbReference>
<protein>
    <submittedName>
        <fullName evidence="3">Uncharacterized protein</fullName>
    </submittedName>
</protein>
<keyword evidence="2" id="KW-0732">Signal</keyword>
<evidence type="ECO:0000256" key="2">
    <source>
        <dbReference type="SAM" id="SignalP"/>
    </source>
</evidence>
<proteinExistence type="predicted"/>
<keyword evidence="1" id="KW-0175">Coiled coil</keyword>
<evidence type="ECO:0000313" key="4">
    <source>
        <dbReference type="Proteomes" id="UP000616201"/>
    </source>
</evidence>
<sequence length="338" mass="39144">MSKTRIFSFIAIWLLPLQTVVAQDALKDAEKTLKELANLLLEGTVWSSDLKFAMVDYNMGLSNEVQLIGDHILNGEGTIYFVNDSKLDYKFKDNFYEFSAKNKEASITDQDGNVTKSTVLFKVEDINKDQADSLVLLFQKLYDKLQIVSKENSQKEALKAEAEATLLEKKNTDKKVFYQTIKTLNTEKHFIRIPIPNTPNKGFKSYTFFDNPLELNGNFYSGFRFTPDIDGYLYWYFKKIEGERGDFYIVNVDKNVDDSALPYLSRMAFHKDENGKLSWIIQKSNEMLKKGNTYILWFVSDTKIPAYSKNISIQMETTADAKLSEYFKDHFKSTLYDY</sequence>
<gene>
    <name evidence="3" type="ORF">C4F49_16395</name>
</gene>
<evidence type="ECO:0000256" key="1">
    <source>
        <dbReference type="SAM" id="Coils"/>
    </source>
</evidence>
<keyword evidence="4" id="KW-1185">Reference proteome</keyword>
<dbReference type="AlphaFoldDB" id="A0A928UXW4"/>
<feature type="signal peptide" evidence="2">
    <location>
        <begin position="1"/>
        <end position="22"/>
    </location>
</feature>
<accession>A0A928UXW4</accession>